<feature type="region of interest" description="Disordered" evidence="3">
    <location>
        <begin position="132"/>
        <end position="160"/>
    </location>
</feature>
<feature type="domain" description="Serine/threonine-protein phosphatase 4 regulatory subunit 3-like central" evidence="4">
    <location>
        <begin position="2"/>
        <end position="52"/>
    </location>
</feature>
<proteinExistence type="predicted"/>
<accession>A0A8T0FD26</accession>
<dbReference type="Proteomes" id="UP000807504">
    <property type="component" value="Unassembled WGS sequence"/>
</dbReference>
<protein>
    <submittedName>
        <fullName evidence="5">Serine/threonine-protein phosphatase 4 like protein</fullName>
    </submittedName>
</protein>
<evidence type="ECO:0000313" key="5">
    <source>
        <dbReference type="EMBL" id="KAF8789184.1"/>
    </source>
</evidence>
<evidence type="ECO:0000313" key="6">
    <source>
        <dbReference type="Proteomes" id="UP000807504"/>
    </source>
</evidence>
<evidence type="ECO:0000256" key="2">
    <source>
        <dbReference type="ARBA" id="ARBA00023242"/>
    </source>
</evidence>
<reference evidence="5" key="2">
    <citation type="submission" date="2020-06" db="EMBL/GenBank/DDBJ databases">
        <authorList>
            <person name="Sheffer M."/>
        </authorList>
    </citation>
    <scope>NUCLEOTIDE SEQUENCE</scope>
</reference>
<name>A0A8T0FD26_ARGBR</name>
<dbReference type="InterPro" id="IPR006887">
    <property type="entry name" value="P4R3-like_central_dom"/>
</dbReference>
<dbReference type="PANTHER" id="PTHR23318">
    <property type="entry name" value="ATP SYNTHASE GAMMA-RELATED"/>
    <property type="match status" value="1"/>
</dbReference>
<dbReference type="EMBL" id="JABXBU010000012">
    <property type="protein sequence ID" value="KAF8789184.1"/>
    <property type="molecule type" value="Genomic_DNA"/>
</dbReference>
<dbReference type="AlphaFoldDB" id="A0A8T0FD26"/>
<feature type="domain" description="Serine/threonine-protein phosphatase 4 regulatory subunit 3-like central" evidence="4">
    <location>
        <begin position="71"/>
        <end position="156"/>
    </location>
</feature>
<dbReference type="InterPro" id="IPR051137">
    <property type="entry name" value="PP4R3-like"/>
</dbReference>
<dbReference type="Pfam" id="PF04802">
    <property type="entry name" value="PP4R3"/>
    <property type="match status" value="2"/>
</dbReference>
<evidence type="ECO:0000256" key="3">
    <source>
        <dbReference type="SAM" id="MobiDB-lite"/>
    </source>
</evidence>
<reference evidence="5" key="1">
    <citation type="journal article" date="2020" name="bioRxiv">
        <title>Chromosome-level reference genome of the European wasp spider Argiope bruennichi: a resource for studies on range expansion and evolutionary adaptation.</title>
        <authorList>
            <person name="Sheffer M.M."/>
            <person name="Hoppe A."/>
            <person name="Krehenwinkel H."/>
            <person name="Uhl G."/>
            <person name="Kuss A.W."/>
            <person name="Jensen L."/>
            <person name="Jensen C."/>
            <person name="Gillespie R.G."/>
            <person name="Hoff K.J."/>
            <person name="Prost S."/>
        </authorList>
    </citation>
    <scope>NUCLEOTIDE SEQUENCE</scope>
</reference>
<dbReference type="GO" id="GO:0006974">
    <property type="term" value="P:DNA damage response"/>
    <property type="evidence" value="ECO:0007669"/>
    <property type="project" value="TreeGrafter"/>
</dbReference>
<dbReference type="GO" id="GO:0005654">
    <property type="term" value="C:nucleoplasm"/>
    <property type="evidence" value="ECO:0007669"/>
    <property type="project" value="TreeGrafter"/>
</dbReference>
<evidence type="ECO:0000259" key="4">
    <source>
        <dbReference type="Pfam" id="PF04802"/>
    </source>
</evidence>
<dbReference type="PANTHER" id="PTHR23318:SF0">
    <property type="entry name" value="SERINE_THREONINE-PROTEIN PHOSPHATASE 4 REGULATORY SUBUNIT 3"/>
    <property type="match status" value="1"/>
</dbReference>
<organism evidence="5 6">
    <name type="scientific">Argiope bruennichi</name>
    <name type="common">Wasp spider</name>
    <name type="synonym">Aranea bruennichi</name>
    <dbReference type="NCBI Taxonomy" id="94029"/>
    <lineage>
        <taxon>Eukaryota</taxon>
        <taxon>Metazoa</taxon>
        <taxon>Ecdysozoa</taxon>
        <taxon>Arthropoda</taxon>
        <taxon>Chelicerata</taxon>
        <taxon>Arachnida</taxon>
        <taxon>Araneae</taxon>
        <taxon>Araneomorphae</taxon>
        <taxon>Entelegynae</taxon>
        <taxon>Araneoidea</taxon>
        <taxon>Araneidae</taxon>
        <taxon>Argiope</taxon>
    </lineage>
</organism>
<comment type="caution">
    <text evidence="5">The sequence shown here is derived from an EMBL/GenBank/DDBJ whole genome shotgun (WGS) entry which is preliminary data.</text>
</comment>
<evidence type="ECO:0000256" key="1">
    <source>
        <dbReference type="ARBA" id="ARBA00004123"/>
    </source>
</evidence>
<dbReference type="GO" id="GO:0030289">
    <property type="term" value="C:protein phosphatase 4 complex"/>
    <property type="evidence" value="ECO:0007669"/>
    <property type="project" value="TreeGrafter"/>
</dbReference>
<keyword evidence="2" id="KW-0539">Nucleus</keyword>
<sequence>MDDPKYLSELFAQLTDESTDDQKRKELILFLKEYCMFSQTLQPQSRESFFKDHFLITVIIEQMISDTDPGALRFMRKIIGMKDEFYNRYIISGNLFQPVVEAFKRNNGRYNLLDSAIVEMFEFIKVGGLVDYPDEDSEEEDDDDEETNSTPPTKRLRVSS</sequence>
<gene>
    <name evidence="5" type="ORF">HNY73_007145</name>
</gene>
<comment type="subcellular location">
    <subcellularLocation>
        <location evidence="1">Nucleus</location>
    </subcellularLocation>
</comment>
<keyword evidence="6" id="KW-1185">Reference proteome</keyword>
<feature type="compositionally biased region" description="Acidic residues" evidence="3">
    <location>
        <begin position="132"/>
        <end position="147"/>
    </location>
</feature>
<dbReference type="GO" id="GO:0072542">
    <property type="term" value="F:protein phosphatase activator activity"/>
    <property type="evidence" value="ECO:0007669"/>
    <property type="project" value="TreeGrafter"/>
</dbReference>